<evidence type="ECO:0000259" key="2">
    <source>
        <dbReference type="Pfam" id="PF01266"/>
    </source>
</evidence>
<dbReference type="STRING" id="158441.A0A226DM24"/>
<comment type="similarity">
    <text evidence="1">Belongs to the GcvT family.</text>
</comment>
<feature type="domain" description="GCVT N-terminal" evidence="3">
    <location>
        <begin position="356"/>
        <end position="471"/>
    </location>
</feature>
<dbReference type="AlphaFoldDB" id="A0A226DM24"/>
<dbReference type="Gene3D" id="3.30.70.1400">
    <property type="entry name" value="Aminomethyltransferase beta-barrel domains"/>
    <property type="match status" value="3"/>
</dbReference>
<dbReference type="Gene3D" id="3.50.50.60">
    <property type="entry name" value="FAD/NAD(P)-binding domain"/>
    <property type="match status" value="1"/>
</dbReference>
<dbReference type="GO" id="GO:0005739">
    <property type="term" value="C:mitochondrion"/>
    <property type="evidence" value="ECO:0007669"/>
    <property type="project" value="TreeGrafter"/>
</dbReference>
<keyword evidence="7" id="KW-1185">Reference proteome</keyword>
<feature type="domain" description="Aminomethyltransferase C-terminal" evidence="4">
    <location>
        <begin position="636"/>
        <end position="726"/>
    </location>
</feature>
<dbReference type="Gene3D" id="3.30.9.10">
    <property type="entry name" value="D-Amino Acid Oxidase, subunit A, domain 2"/>
    <property type="match status" value="1"/>
</dbReference>
<evidence type="ECO:0000256" key="1">
    <source>
        <dbReference type="ARBA" id="ARBA00008609"/>
    </source>
</evidence>
<dbReference type="SUPFAM" id="SSF101790">
    <property type="entry name" value="Aminomethyltransferase beta-barrel domain"/>
    <property type="match status" value="1"/>
</dbReference>
<dbReference type="Pfam" id="PF01571">
    <property type="entry name" value="GCV_T"/>
    <property type="match status" value="2"/>
</dbReference>
<feature type="domain" description="FAD dependent oxidoreductase" evidence="2">
    <location>
        <begin position="2"/>
        <end position="295"/>
    </location>
</feature>
<name>A0A226DM24_FOLCA</name>
<evidence type="ECO:0000313" key="6">
    <source>
        <dbReference type="EMBL" id="OXA46595.1"/>
    </source>
</evidence>
<dbReference type="InterPro" id="IPR029043">
    <property type="entry name" value="GcvT/YgfZ_C"/>
</dbReference>
<dbReference type="SUPFAM" id="SSF103025">
    <property type="entry name" value="Folate-binding domain"/>
    <property type="match status" value="1"/>
</dbReference>
<dbReference type="OMA" id="MVFKYDQ"/>
<dbReference type="EMBL" id="LNIX01000015">
    <property type="protein sequence ID" value="OXA46595.1"/>
    <property type="molecule type" value="Genomic_DNA"/>
</dbReference>
<accession>A0A226DM24</accession>
<feature type="domain" description="FAD dependent oxidoreductase central" evidence="5">
    <location>
        <begin position="299"/>
        <end position="351"/>
    </location>
</feature>
<protein>
    <submittedName>
        <fullName evidence="6">Sarcosine dehydrogenase, mitochondrial</fullName>
    </submittedName>
</protein>
<dbReference type="Proteomes" id="UP000198287">
    <property type="component" value="Unassembled WGS sequence"/>
</dbReference>
<dbReference type="InterPro" id="IPR006222">
    <property type="entry name" value="GCVT_N"/>
</dbReference>
<evidence type="ECO:0000259" key="5">
    <source>
        <dbReference type="Pfam" id="PF16350"/>
    </source>
</evidence>
<feature type="domain" description="GCVT N-terminal" evidence="3">
    <location>
        <begin position="483"/>
        <end position="588"/>
    </location>
</feature>
<dbReference type="InterPro" id="IPR027266">
    <property type="entry name" value="TrmE/GcvT-like"/>
</dbReference>
<evidence type="ECO:0000259" key="3">
    <source>
        <dbReference type="Pfam" id="PF01571"/>
    </source>
</evidence>
<dbReference type="InterPro" id="IPR036188">
    <property type="entry name" value="FAD/NAD-bd_sf"/>
</dbReference>
<dbReference type="InterPro" id="IPR028896">
    <property type="entry name" value="GcvT/YgfZ/DmdA"/>
</dbReference>
<evidence type="ECO:0000313" key="7">
    <source>
        <dbReference type="Proteomes" id="UP000198287"/>
    </source>
</evidence>
<dbReference type="PANTHER" id="PTHR43757:SF11">
    <property type="entry name" value="SARCOSINE DEHYDROGENASE"/>
    <property type="match status" value="1"/>
</dbReference>
<proteinExistence type="inferred from homology"/>
<comment type="caution">
    <text evidence="6">The sequence shown here is derived from an EMBL/GenBank/DDBJ whole genome shotgun (WGS) entry which is preliminary data.</text>
</comment>
<dbReference type="Pfam" id="PF08669">
    <property type="entry name" value="GCV_T_C"/>
    <property type="match status" value="1"/>
</dbReference>
<reference evidence="6 7" key="1">
    <citation type="submission" date="2015-12" db="EMBL/GenBank/DDBJ databases">
        <title>The genome of Folsomia candida.</title>
        <authorList>
            <person name="Faddeeva A."/>
            <person name="Derks M.F."/>
            <person name="Anvar Y."/>
            <person name="Smit S."/>
            <person name="Van Straalen N."/>
            <person name="Roelofs D."/>
        </authorList>
    </citation>
    <scope>NUCLEOTIDE SEQUENCE [LARGE SCALE GENOMIC DNA]</scope>
    <source>
        <strain evidence="6 7">VU population</strain>
        <tissue evidence="6">Whole body</tissue>
    </source>
</reference>
<organism evidence="6 7">
    <name type="scientific">Folsomia candida</name>
    <name type="common">Springtail</name>
    <dbReference type="NCBI Taxonomy" id="158441"/>
    <lineage>
        <taxon>Eukaryota</taxon>
        <taxon>Metazoa</taxon>
        <taxon>Ecdysozoa</taxon>
        <taxon>Arthropoda</taxon>
        <taxon>Hexapoda</taxon>
        <taxon>Collembola</taxon>
        <taxon>Entomobryomorpha</taxon>
        <taxon>Isotomoidea</taxon>
        <taxon>Isotomidae</taxon>
        <taxon>Proisotominae</taxon>
        <taxon>Folsomia</taxon>
    </lineage>
</organism>
<evidence type="ECO:0000259" key="4">
    <source>
        <dbReference type="Pfam" id="PF08669"/>
    </source>
</evidence>
<dbReference type="Pfam" id="PF01266">
    <property type="entry name" value="DAO"/>
    <property type="match status" value="1"/>
</dbReference>
<dbReference type="Gene3D" id="3.30.1360.120">
    <property type="entry name" value="Probable tRNA modification gtpase trme, domain 1"/>
    <property type="match status" value="3"/>
</dbReference>
<dbReference type="PANTHER" id="PTHR43757">
    <property type="entry name" value="AMINOMETHYLTRANSFERASE"/>
    <property type="match status" value="1"/>
</dbReference>
<dbReference type="SUPFAM" id="SSF51905">
    <property type="entry name" value="FAD/NAD(P)-binding domain"/>
    <property type="match status" value="1"/>
</dbReference>
<dbReference type="InterPro" id="IPR013977">
    <property type="entry name" value="GcvT_C"/>
</dbReference>
<dbReference type="SUPFAM" id="SSF54373">
    <property type="entry name" value="FAD-linked reductases, C-terminal domain"/>
    <property type="match status" value="1"/>
</dbReference>
<gene>
    <name evidence="6" type="ORF">Fcan01_18613</name>
</gene>
<dbReference type="InterPro" id="IPR032503">
    <property type="entry name" value="FAO_M"/>
</dbReference>
<dbReference type="OrthoDB" id="498204at2759"/>
<dbReference type="FunFam" id="3.50.50.60:FF:000769">
    <property type="entry name" value="Sarcosine dehydrogenase"/>
    <property type="match status" value="1"/>
</dbReference>
<dbReference type="Pfam" id="PF16350">
    <property type="entry name" value="FAO_M"/>
    <property type="match status" value="1"/>
</dbReference>
<dbReference type="InterPro" id="IPR006076">
    <property type="entry name" value="FAD-dep_OxRdtase"/>
</dbReference>
<sequence length="740" mass="83155">MLDRLESETGIDPGWSMVGGLFLASTKERLDEYKRLHTIGKAFGIESHVLGPEESQKIYPLLDIKTVYGTLYSPADGHVEPNGLCQALTKFATRKGAKVIENCEVQEIKTENSILGSQTVKGVKTNRGYIETSVVVNCSGAWSPSVCSMVGLSIPLIPMKHSYVVFDTIEGAKGLPNMRDHDGSVYFRVHGDTLAIGGYEPDPIILDKVENDFSFGLYDLDWDVFGKHIDLASTRIPKLKDVGIKSTICGPESFTPDHKPIMGEDPSIRGFYHGCGFNSAGMMMGGGCGNQLAKWIYSGQPDLDMFGYDVKRFSPKLLPNKLWAKERSHEAYAQNYNIVYKNDEKLAGRNQFLGPLHATLTEQGCFYQERQGWERPGYFVESPCPVQPYDYYGQYGHTRNSDITYKETLAGEYSFGFSKHQEIIRQEALNCRKKCAIFDMSYFGKFFLVGPDATKAAQYIFSNDMNKPPGSGLGYYLAVGGTTSAYTYSTIMSIIRSKNFKVDLVDQSDHYGMMSVQGPNSRAILTSVFNDTIYFDNESFPFSTHKICTLDGINVRLMRVSFVGELGWELHVPNDKCFKIYHHICEVGYRHWHADIRSDDSPLEAGLGFTCKLKSNEDFHGRDALVKYKNSGSLKKRLFCFTIDYKDSPLWGLETIWNDTTNKPVGYLRRADYAFTLDNGIGYGYLYEDLMGQKLTNAKNIANNNSFSIEIMGQRLPAQIHLKSPFDPMSLRVQGVYSQV</sequence>
<dbReference type="Gene3D" id="2.40.30.110">
    <property type="entry name" value="Aminomethyltransferase beta-barrel domains"/>
    <property type="match status" value="1"/>
</dbReference>